<dbReference type="RefSeq" id="WP_049683260.1">
    <property type="nucleotide sequence ID" value="NZ_LFZW01000001.1"/>
</dbReference>
<dbReference type="Proteomes" id="UP000037146">
    <property type="component" value="Unassembled WGS sequence"/>
</dbReference>
<dbReference type="PATRIC" id="fig|1679170.3.peg.5007"/>
<protein>
    <recommendedName>
        <fullName evidence="1">Copper amine oxidase-like N-terminal domain-containing protein</fullName>
    </recommendedName>
</protein>
<organism evidence="2 3">
    <name type="scientific">Peribacillus loiseleuriae</name>
    <dbReference type="NCBI Taxonomy" id="1679170"/>
    <lineage>
        <taxon>Bacteria</taxon>
        <taxon>Bacillati</taxon>
        <taxon>Bacillota</taxon>
        <taxon>Bacilli</taxon>
        <taxon>Bacillales</taxon>
        <taxon>Bacillaceae</taxon>
        <taxon>Peribacillus</taxon>
    </lineage>
</organism>
<dbReference type="Pfam" id="PF07833">
    <property type="entry name" value="Cu_amine_oxidN1"/>
    <property type="match status" value="2"/>
</dbReference>
<dbReference type="AlphaFoldDB" id="A0A0K9GZ56"/>
<name>A0A0K9GZ56_9BACI</name>
<sequence length="636" mass="69974">MFNRIRGLYVFTIAALTSLIFIGHQDVSAATLVGENLYKKDVSILINGNKINIKDPILNKGDHILLPMRDFYEAIDANVLWSKETQTASAIRNGKTVDLTINSTIAKVNGSNVSMKVAPLLFQNRTYIPLRFVSENLDGKVNWNQGEQKVEVTLDNTSENTPTPTPPVDSYVLHMNNKRIVMDDPLIIKEGRSYIPATYFYEHLDNSSGNWLSNQVLELQIAGLIFEFSDGKNTVLVNQEPVVMNEKPFIQSGKMYVPVQFLVNALGGNLRNLPDKKELYIYLNHFMFISDFMEKYDGVSPRPEYVPNARLEGTRSLLVSDNPETLTQDQIPSTTATLAQHVIQSTSITNEHRIFGWHFNKLGTKATIAITIQNTSASNSIKISNAKGYTKSSGNSWINYDIGLPIADATLSGQLKNSDSAGMIIQPGETKTIETYELYPDYVVGFIQDIDIQSINGGTSDYTIRTVLATNNEDLTQIHSDPILLDKTAAHPRGAWPQSMIIADLPTYTVGSPEVGYNISNGKTDHLLTEQNSLSPINGSIGNPGHFGMTYKVNIPISNPTGEAKIITVKLAGRGGLYNGAVKMNGVVQLIPTLKPGTEYVELPNYTLTGQAVTLSLEIMHAGGANLPVAIYVESK</sequence>
<accession>A0A0K9GZ56</accession>
<comment type="caution">
    <text evidence="2">The sequence shown here is derived from an EMBL/GenBank/DDBJ whole genome shotgun (WGS) entry which is preliminary data.</text>
</comment>
<dbReference type="STRING" id="1679170.AC625_22210"/>
<dbReference type="SUPFAM" id="SSF55383">
    <property type="entry name" value="Copper amine oxidase, domain N"/>
    <property type="match status" value="2"/>
</dbReference>
<dbReference type="Gene3D" id="3.30.457.10">
    <property type="entry name" value="Copper amine oxidase-like, N-terminal domain"/>
    <property type="match status" value="3"/>
</dbReference>
<dbReference type="InterPro" id="IPR012854">
    <property type="entry name" value="Cu_amine_oxidase-like_N"/>
</dbReference>
<keyword evidence="3" id="KW-1185">Reference proteome</keyword>
<feature type="domain" description="Copper amine oxidase-like N-terminal" evidence="1">
    <location>
        <begin position="46"/>
        <end position="151"/>
    </location>
</feature>
<evidence type="ECO:0000313" key="2">
    <source>
        <dbReference type="EMBL" id="KMY51906.1"/>
    </source>
</evidence>
<proteinExistence type="predicted"/>
<feature type="domain" description="Copper amine oxidase-like N-terminal" evidence="1">
    <location>
        <begin position="175"/>
        <end position="281"/>
    </location>
</feature>
<dbReference type="EMBL" id="LFZW01000001">
    <property type="protein sequence ID" value="KMY51906.1"/>
    <property type="molecule type" value="Genomic_DNA"/>
</dbReference>
<reference evidence="3" key="1">
    <citation type="submission" date="2015-07" db="EMBL/GenBank/DDBJ databases">
        <title>Genome sequencing project for genomic taxonomy and phylogenomics of Bacillus-like bacteria.</title>
        <authorList>
            <person name="Liu B."/>
            <person name="Wang J."/>
            <person name="Zhu Y."/>
            <person name="Liu G."/>
            <person name="Chen Q."/>
            <person name="Chen Z."/>
            <person name="Lan J."/>
            <person name="Che J."/>
            <person name="Ge C."/>
            <person name="Shi H."/>
            <person name="Pan Z."/>
            <person name="Liu X."/>
        </authorList>
    </citation>
    <scope>NUCLEOTIDE SEQUENCE [LARGE SCALE GENOMIC DNA]</scope>
    <source>
        <strain evidence="3">FJAT-27997</strain>
    </source>
</reference>
<evidence type="ECO:0000313" key="3">
    <source>
        <dbReference type="Proteomes" id="UP000037146"/>
    </source>
</evidence>
<dbReference type="OrthoDB" id="2519728at2"/>
<dbReference type="InterPro" id="IPR036582">
    <property type="entry name" value="Mao_N_sf"/>
</dbReference>
<gene>
    <name evidence="2" type="ORF">AC625_22210</name>
</gene>
<evidence type="ECO:0000259" key="1">
    <source>
        <dbReference type="Pfam" id="PF07833"/>
    </source>
</evidence>